<proteinExistence type="predicted"/>
<dbReference type="eggNOG" id="KOG1677">
    <property type="taxonomic scope" value="Eukaryota"/>
</dbReference>
<dbReference type="InterPro" id="IPR036612">
    <property type="entry name" value="KH_dom_type_1_sf"/>
</dbReference>
<reference evidence="1" key="1">
    <citation type="submission" date="2015-12" db="EMBL/GenBank/DDBJ databases">
        <title>Update maize B73 reference genome by single molecule sequencing technologies.</title>
        <authorList>
            <consortium name="Maize Genome Sequencing Project"/>
            <person name="Ware D."/>
        </authorList>
    </citation>
    <scope>NUCLEOTIDE SEQUENCE [LARGE SCALE GENOMIC DNA]</scope>
    <source>
        <tissue evidence="1">Seedling</tissue>
    </source>
</reference>
<dbReference type="EMBL" id="CM007647">
    <property type="protein sequence ID" value="ONM04824.1"/>
    <property type="molecule type" value="Genomic_DNA"/>
</dbReference>
<accession>A0A1D6KPV2</accession>
<dbReference type="InParanoid" id="A0A1D6KPV2"/>
<dbReference type="SMR" id="A0A1D6KPV2"/>
<dbReference type="AlphaFoldDB" id="A0A1D6KPV2"/>
<dbReference type="SUPFAM" id="SSF54791">
    <property type="entry name" value="Eukaryotic type KH-domain (KH-domain type I)"/>
    <property type="match status" value="1"/>
</dbReference>
<dbReference type="PaxDb" id="4577-GRMZM2G308457_P01"/>
<gene>
    <name evidence="1" type="ORF">ZEAMMB73_Zm00001d032312</name>
</gene>
<organism evidence="1">
    <name type="scientific">Zea mays</name>
    <name type="common">Maize</name>
    <dbReference type="NCBI Taxonomy" id="4577"/>
    <lineage>
        <taxon>Eukaryota</taxon>
        <taxon>Viridiplantae</taxon>
        <taxon>Streptophyta</taxon>
        <taxon>Embryophyta</taxon>
        <taxon>Tracheophyta</taxon>
        <taxon>Spermatophyta</taxon>
        <taxon>Magnoliopsida</taxon>
        <taxon>Liliopsida</taxon>
        <taxon>Poales</taxon>
        <taxon>Poaceae</taxon>
        <taxon>PACMAD clade</taxon>
        <taxon>Panicoideae</taxon>
        <taxon>Andropogonodae</taxon>
        <taxon>Andropogoneae</taxon>
        <taxon>Tripsacinae</taxon>
        <taxon>Zea</taxon>
    </lineage>
</organism>
<evidence type="ECO:0000313" key="1">
    <source>
        <dbReference type="EMBL" id="ONM04824.1"/>
    </source>
</evidence>
<dbReference type="STRING" id="4577.A0A1D6KPV2"/>
<dbReference type="GO" id="GO:0003723">
    <property type="term" value="F:RNA binding"/>
    <property type="evidence" value="ECO:0007669"/>
    <property type="project" value="InterPro"/>
</dbReference>
<protein>
    <submittedName>
        <fullName evidence="1">Zinc finger CCCH domain-containing protein 52</fullName>
    </submittedName>
</protein>
<sequence length="148" mass="16722">MQQEGTPMPAVMDPQAENFDALVTAKISMDASLAGGIMGKGRVNTKQTSRVTCVKLSIRNHESNPKLKNIELEGNFNQINQTNDFARSHHDHQCKHAGEKPICCRARQREGEAAALGQEQQLQDEVVRDLREGCLYFRRPVPLRPWRE</sequence>
<name>A0A1D6KPV2_MAIZE</name>